<evidence type="ECO:0008006" key="6">
    <source>
        <dbReference type="Google" id="ProtNLM"/>
    </source>
</evidence>
<reference evidence="3 4" key="1">
    <citation type="submission" date="2017-04" db="EMBL/GenBank/DDBJ databases">
        <authorList>
            <person name="Afonso C.L."/>
            <person name="Miller P.J."/>
            <person name="Scott M.A."/>
            <person name="Spackman E."/>
            <person name="Goraichik I."/>
            <person name="Dimitrov K.M."/>
            <person name="Suarez D.L."/>
            <person name="Swayne D.E."/>
        </authorList>
    </citation>
    <scope>NUCLEOTIDE SEQUENCE [LARGE SCALE GENOMIC DNA]</scope>
    <source>
        <strain evidence="3 4">609q</strain>
    </source>
</reference>
<comment type="caution">
    <text evidence="3">The sequence shown here is derived from an EMBL/GenBank/DDBJ whole genome shotgun (WGS) entry which is preliminary data.</text>
</comment>
<sequence>MKYLRNILISGLIGIGIGMIWLLVELLFSMNSNNLHSVTISGTELAFWIVAAFVIGAFFYLAGSIFQKDNWSLRKQFVINFFVCFVAWTFFELMINNFSLSFDLFFGIIVSFVIMYAIAYGGYFFKLNRDISKINQKLKQVK</sequence>
<gene>
    <name evidence="2" type="ORF">CBF53_03050</name>
    <name evidence="3" type="ORF">CBF70_04990</name>
</gene>
<keyword evidence="5" id="KW-1185">Reference proteome</keyword>
<dbReference type="RefSeq" id="WP_094495812.1">
    <property type="nucleotide sequence ID" value="NZ_NGNV01000011.1"/>
</dbReference>
<reference evidence="2 5" key="2">
    <citation type="submission" date="2017-05" db="EMBL/GenBank/DDBJ databases">
        <authorList>
            <person name="Lin X.B."/>
            <person name="Stothard P."/>
            <person name="Tasseva G."/>
            <person name="Walter J."/>
        </authorList>
    </citation>
    <scope>NUCLEOTIDE SEQUENCE [LARGE SCALE GENOMIC DNA]</scope>
    <source>
        <strain evidence="2 5">609u</strain>
    </source>
</reference>
<evidence type="ECO:0000313" key="4">
    <source>
        <dbReference type="Proteomes" id="UP000215828"/>
    </source>
</evidence>
<evidence type="ECO:0000313" key="3">
    <source>
        <dbReference type="EMBL" id="OYR92380.1"/>
    </source>
</evidence>
<feature type="transmembrane region" description="Helical" evidence="1">
    <location>
        <begin position="45"/>
        <end position="66"/>
    </location>
</feature>
<dbReference type="InterPro" id="IPR021560">
    <property type="entry name" value="DUF3021"/>
</dbReference>
<keyword evidence="1" id="KW-0812">Transmembrane</keyword>
<dbReference type="EMBL" id="NGNV01000011">
    <property type="protein sequence ID" value="OYR88264.1"/>
    <property type="molecule type" value="Genomic_DNA"/>
</dbReference>
<evidence type="ECO:0000313" key="5">
    <source>
        <dbReference type="Proteomes" id="UP000216316"/>
    </source>
</evidence>
<dbReference type="Pfam" id="PF11457">
    <property type="entry name" value="DUF3021"/>
    <property type="match status" value="1"/>
</dbReference>
<dbReference type="AlphaFoldDB" id="A0A256LGB4"/>
<accession>A0A256LGB4</accession>
<keyword evidence="1" id="KW-0472">Membrane</keyword>
<evidence type="ECO:0000313" key="2">
    <source>
        <dbReference type="EMBL" id="OYR88264.1"/>
    </source>
</evidence>
<keyword evidence="1" id="KW-1133">Transmembrane helix</keyword>
<feature type="transmembrane region" description="Helical" evidence="1">
    <location>
        <begin position="78"/>
        <end position="98"/>
    </location>
</feature>
<dbReference type="Proteomes" id="UP000216316">
    <property type="component" value="Unassembled WGS sequence"/>
</dbReference>
<feature type="transmembrane region" description="Helical" evidence="1">
    <location>
        <begin position="7"/>
        <end position="30"/>
    </location>
</feature>
<organism evidence="3 4">
    <name type="scientific">Lactobacillus taiwanensis</name>
    <dbReference type="NCBI Taxonomy" id="508451"/>
    <lineage>
        <taxon>Bacteria</taxon>
        <taxon>Bacillati</taxon>
        <taxon>Bacillota</taxon>
        <taxon>Bacilli</taxon>
        <taxon>Lactobacillales</taxon>
        <taxon>Lactobacillaceae</taxon>
        <taxon>Lactobacillus</taxon>
    </lineage>
</organism>
<evidence type="ECO:0000256" key="1">
    <source>
        <dbReference type="SAM" id="Phobius"/>
    </source>
</evidence>
<reference evidence="4 5" key="3">
    <citation type="submission" date="2017-09" db="EMBL/GenBank/DDBJ databases">
        <title>Tripartite evolution among Lactobacillus johnsonii, Lactobacillus taiwanensis, Lactobacillus reuteri and their rodent host.</title>
        <authorList>
            <person name="Wang T."/>
            <person name="Knowles S."/>
            <person name="Cheng C."/>
        </authorList>
    </citation>
    <scope>NUCLEOTIDE SEQUENCE [LARGE SCALE GENOMIC DNA]</scope>
    <source>
        <strain evidence="3 4">609q</strain>
        <strain evidence="2 5">609u</strain>
    </source>
</reference>
<dbReference type="Proteomes" id="UP000215828">
    <property type="component" value="Unassembled WGS sequence"/>
</dbReference>
<feature type="transmembrane region" description="Helical" evidence="1">
    <location>
        <begin position="104"/>
        <end position="125"/>
    </location>
</feature>
<proteinExistence type="predicted"/>
<protein>
    <recommendedName>
        <fullName evidence="6">DUF3021 domain-containing protein</fullName>
    </recommendedName>
</protein>
<name>A0A256LGB4_9LACO</name>
<dbReference type="EMBL" id="NGNX01000011">
    <property type="protein sequence ID" value="OYR92380.1"/>
    <property type="molecule type" value="Genomic_DNA"/>
</dbReference>